<dbReference type="Pfam" id="PF00437">
    <property type="entry name" value="T2SSE"/>
    <property type="match status" value="1"/>
</dbReference>
<evidence type="ECO:0000313" key="6">
    <source>
        <dbReference type="Proteomes" id="UP000176976"/>
    </source>
</evidence>
<dbReference type="SMART" id="SM00382">
    <property type="entry name" value="AAA"/>
    <property type="match status" value="1"/>
</dbReference>
<keyword evidence="2" id="KW-0547">Nucleotide-binding</keyword>
<dbReference type="CDD" id="cd01129">
    <property type="entry name" value="PulE-GspE-like"/>
    <property type="match status" value="1"/>
</dbReference>
<evidence type="ECO:0000313" key="5">
    <source>
        <dbReference type="EMBL" id="OGY61377.1"/>
    </source>
</evidence>
<comment type="caution">
    <text evidence="5">The sequence shown here is derived from an EMBL/GenBank/DDBJ whole genome shotgun (WGS) entry which is preliminary data.</text>
</comment>
<protein>
    <recommendedName>
        <fullName evidence="4">Bacterial type II secretion system protein E domain-containing protein</fullName>
    </recommendedName>
</protein>
<evidence type="ECO:0000259" key="4">
    <source>
        <dbReference type="PROSITE" id="PS00662"/>
    </source>
</evidence>
<dbReference type="GO" id="GO:0016887">
    <property type="term" value="F:ATP hydrolysis activity"/>
    <property type="evidence" value="ECO:0007669"/>
    <property type="project" value="TreeGrafter"/>
</dbReference>
<organism evidence="5 6">
    <name type="scientific">Candidatus Colwellbacteria bacterium RIFCSPLOWO2_12_FULL_44_13</name>
    <dbReference type="NCBI Taxonomy" id="1797694"/>
    <lineage>
        <taxon>Bacteria</taxon>
        <taxon>Candidatus Colwelliibacteriota</taxon>
    </lineage>
</organism>
<evidence type="ECO:0000256" key="2">
    <source>
        <dbReference type="ARBA" id="ARBA00022741"/>
    </source>
</evidence>
<comment type="similarity">
    <text evidence="1">Belongs to the GSP E family.</text>
</comment>
<sequence length="381" mass="42120">EESLITLRFRIDGVLHPAATLSPSTYVEILSHIKLLSQMKLNVTREAQDGRFTLILPDVSFEVRSSVIPSGFGETMVLRLLDPHSLFISFEELGLREDDVSTLREELKRPNGMILVTGPTGSGKTTTLYAFLASIKSPELKMLTLENPIEYHLEGVQQTQVDPTEGYSFAEGLKAILRQDPDVILIGEIRDLQTADTALNASLTGHLVFSTLHTNDAAGALPRLIDLGVQPSLLAPALNLIVAQRLVRRLCENCKTPVSLTDAVRDQARDFIKALPKNVLRETFSTPVFYEARGCSACGELGYRGRIGLFEFLKLTPHFDKLLHSEGFSEPDILEAAREQGFVTMQEDGILKALHGQTSLSEVERATGPIDWKRSLKTKKA</sequence>
<gene>
    <name evidence="5" type="ORF">A3H06_00710</name>
</gene>
<dbReference type="EMBL" id="MHJC01000023">
    <property type="protein sequence ID" value="OGY61377.1"/>
    <property type="molecule type" value="Genomic_DNA"/>
</dbReference>
<feature type="domain" description="Bacterial type II secretion system protein E" evidence="4">
    <location>
        <begin position="177"/>
        <end position="191"/>
    </location>
</feature>
<evidence type="ECO:0000256" key="3">
    <source>
        <dbReference type="ARBA" id="ARBA00022840"/>
    </source>
</evidence>
<dbReference type="GO" id="GO:0005524">
    <property type="term" value="F:ATP binding"/>
    <property type="evidence" value="ECO:0007669"/>
    <property type="project" value="UniProtKB-KW"/>
</dbReference>
<dbReference type="PANTHER" id="PTHR30258">
    <property type="entry name" value="TYPE II SECRETION SYSTEM PROTEIN GSPE-RELATED"/>
    <property type="match status" value="1"/>
</dbReference>
<keyword evidence="3" id="KW-0067">ATP-binding</keyword>
<dbReference type="PANTHER" id="PTHR30258:SF2">
    <property type="entry name" value="COMG OPERON PROTEIN 1"/>
    <property type="match status" value="1"/>
</dbReference>
<reference evidence="5 6" key="1">
    <citation type="journal article" date="2016" name="Nat. Commun.">
        <title>Thousands of microbial genomes shed light on interconnected biogeochemical processes in an aquifer system.</title>
        <authorList>
            <person name="Anantharaman K."/>
            <person name="Brown C.T."/>
            <person name="Hug L.A."/>
            <person name="Sharon I."/>
            <person name="Castelle C.J."/>
            <person name="Probst A.J."/>
            <person name="Thomas B.C."/>
            <person name="Singh A."/>
            <person name="Wilkins M.J."/>
            <person name="Karaoz U."/>
            <person name="Brodie E.L."/>
            <person name="Williams K.H."/>
            <person name="Hubbard S.S."/>
            <person name="Banfield J.F."/>
        </authorList>
    </citation>
    <scope>NUCLEOTIDE SEQUENCE [LARGE SCALE GENOMIC DNA]</scope>
</reference>
<dbReference type="Gene3D" id="3.30.450.90">
    <property type="match status" value="1"/>
</dbReference>
<dbReference type="GO" id="GO:0005886">
    <property type="term" value="C:plasma membrane"/>
    <property type="evidence" value="ECO:0007669"/>
    <property type="project" value="TreeGrafter"/>
</dbReference>
<dbReference type="Proteomes" id="UP000176976">
    <property type="component" value="Unassembled WGS sequence"/>
</dbReference>
<dbReference type="InterPro" id="IPR027417">
    <property type="entry name" value="P-loop_NTPase"/>
</dbReference>
<dbReference type="SUPFAM" id="SSF52540">
    <property type="entry name" value="P-loop containing nucleoside triphosphate hydrolases"/>
    <property type="match status" value="1"/>
</dbReference>
<accession>A0A1G1ZCK5</accession>
<dbReference type="AlphaFoldDB" id="A0A1G1ZCK5"/>
<dbReference type="PROSITE" id="PS00662">
    <property type="entry name" value="T2SP_E"/>
    <property type="match status" value="1"/>
</dbReference>
<name>A0A1G1ZCK5_9BACT</name>
<dbReference type="InterPro" id="IPR001482">
    <property type="entry name" value="T2SS/T4SS_dom"/>
</dbReference>
<dbReference type="Gene3D" id="3.40.50.300">
    <property type="entry name" value="P-loop containing nucleotide triphosphate hydrolases"/>
    <property type="match status" value="1"/>
</dbReference>
<dbReference type="InterPro" id="IPR003593">
    <property type="entry name" value="AAA+_ATPase"/>
</dbReference>
<feature type="non-terminal residue" evidence="5">
    <location>
        <position position="1"/>
    </location>
</feature>
<proteinExistence type="inferred from homology"/>
<evidence type="ECO:0000256" key="1">
    <source>
        <dbReference type="ARBA" id="ARBA00006611"/>
    </source>
</evidence>